<feature type="transmembrane region" description="Helical" evidence="5">
    <location>
        <begin position="209"/>
        <end position="227"/>
    </location>
</feature>
<evidence type="ECO:0000256" key="3">
    <source>
        <dbReference type="ARBA" id="ARBA00022989"/>
    </source>
</evidence>
<feature type="transmembrane region" description="Helical" evidence="5">
    <location>
        <begin position="12"/>
        <end position="30"/>
    </location>
</feature>
<dbReference type="PANTHER" id="PTHR22911:SF6">
    <property type="entry name" value="SOLUTE CARRIER FAMILY 35 MEMBER G1"/>
    <property type="match status" value="1"/>
</dbReference>
<evidence type="ECO:0000313" key="8">
    <source>
        <dbReference type="Proteomes" id="UP000275394"/>
    </source>
</evidence>
<dbReference type="OrthoDB" id="148351at2"/>
<evidence type="ECO:0000259" key="6">
    <source>
        <dbReference type="Pfam" id="PF00892"/>
    </source>
</evidence>
<feature type="transmembrane region" description="Helical" evidence="5">
    <location>
        <begin position="89"/>
        <end position="119"/>
    </location>
</feature>
<dbReference type="PANTHER" id="PTHR22911">
    <property type="entry name" value="ACYL-MALONYL CONDENSING ENZYME-RELATED"/>
    <property type="match status" value="1"/>
</dbReference>
<dbReference type="GO" id="GO:0016020">
    <property type="term" value="C:membrane"/>
    <property type="evidence" value="ECO:0007669"/>
    <property type="project" value="UniProtKB-SubCell"/>
</dbReference>
<accession>A0A3N2DYZ9</accession>
<feature type="transmembrane region" description="Helical" evidence="5">
    <location>
        <begin position="239"/>
        <end position="259"/>
    </location>
</feature>
<evidence type="ECO:0000256" key="1">
    <source>
        <dbReference type="ARBA" id="ARBA00004141"/>
    </source>
</evidence>
<evidence type="ECO:0000256" key="2">
    <source>
        <dbReference type="ARBA" id="ARBA00022692"/>
    </source>
</evidence>
<feature type="domain" description="EamA" evidence="6">
    <location>
        <begin position="155"/>
        <end position="278"/>
    </location>
</feature>
<feature type="transmembrane region" description="Helical" evidence="5">
    <location>
        <begin position="150"/>
        <end position="168"/>
    </location>
</feature>
<name>A0A3N2DYZ9_9GAMM</name>
<evidence type="ECO:0000256" key="5">
    <source>
        <dbReference type="SAM" id="Phobius"/>
    </source>
</evidence>
<dbReference type="AlphaFoldDB" id="A0A3N2DYZ9"/>
<keyword evidence="4 5" id="KW-0472">Membrane</keyword>
<comment type="subcellular location">
    <subcellularLocation>
        <location evidence="1">Membrane</location>
        <topology evidence="1">Multi-pass membrane protein</topology>
    </subcellularLocation>
</comment>
<organism evidence="7 8">
    <name type="scientific">Sinobacterium caligoides</name>
    <dbReference type="NCBI Taxonomy" id="933926"/>
    <lineage>
        <taxon>Bacteria</taxon>
        <taxon>Pseudomonadati</taxon>
        <taxon>Pseudomonadota</taxon>
        <taxon>Gammaproteobacteria</taxon>
        <taxon>Cellvibrionales</taxon>
        <taxon>Spongiibacteraceae</taxon>
        <taxon>Sinobacterium</taxon>
    </lineage>
</organism>
<feature type="transmembrane region" description="Helical" evidence="5">
    <location>
        <begin position="126"/>
        <end position="144"/>
    </location>
</feature>
<dbReference type="InterPro" id="IPR037185">
    <property type="entry name" value="EmrE-like"/>
</dbReference>
<dbReference type="Gene3D" id="1.10.3730.20">
    <property type="match status" value="1"/>
</dbReference>
<dbReference type="InterPro" id="IPR000620">
    <property type="entry name" value="EamA_dom"/>
</dbReference>
<dbReference type="Pfam" id="PF00892">
    <property type="entry name" value="EamA"/>
    <property type="match status" value="2"/>
</dbReference>
<reference evidence="7 8" key="1">
    <citation type="submission" date="2018-11" db="EMBL/GenBank/DDBJ databases">
        <title>Genomic Encyclopedia of Type Strains, Phase IV (KMG-IV): sequencing the most valuable type-strain genomes for metagenomic binning, comparative biology and taxonomic classification.</title>
        <authorList>
            <person name="Goeker M."/>
        </authorList>
    </citation>
    <scope>NUCLEOTIDE SEQUENCE [LARGE SCALE GENOMIC DNA]</scope>
    <source>
        <strain evidence="7 8">DSM 100316</strain>
    </source>
</reference>
<protein>
    <submittedName>
        <fullName evidence="7">EamA-like transporter family protein</fullName>
    </submittedName>
</protein>
<keyword evidence="2 5" id="KW-0812">Transmembrane</keyword>
<keyword evidence="8" id="KW-1185">Reference proteome</keyword>
<sequence>MSVVAMKPTAKAALWMLLALSQFMLMAVAGRELTASLAISQILFVRSLIGLVIIVGILHWRGSWSSVHRGQLGWHGLRNSCHFIAQFGWFYGLAMIPLAEVFAIEFTVPVWTGILAVLCLGERMTLPRLSSIVLGLLGMLIILRPGFEQIAGPAWVVLGSAVFFGITHTTTRKLTADNSAIAIVFFMVLVQAILSSIPAAIQWQQPSPLAWFWLVVVALSALLAHWSMATALSHADLGVVIPMDFLRLPLIALVGYWFYQESIDLFLLFGAGLMLLGNVYNIRAETKRIA</sequence>
<dbReference type="Proteomes" id="UP000275394">
    <property type="component" value="Unassembled WGS sequence"/>
</dbReference>
<gene>
    <name evidence="7" type="ORF">EDC56_0580</name>
</gene>
<feature type="transmembrane region" description="Helical" evidence="5">
    <location>
        <begin position="180"/>
        <end position="203"/>
    </location>
</feature>
<dbReference type="SUPFAM" id="SSF103481">
    <property type="entry name" value="Multidrug resistance efflux transporter EmrE"/>
    <property type="match status" value="2"/>
</dbReference>
<feature type="transmembrane region" description="Helical" evidence="5">
    <location>
        <begin position="42"/>
        <end position="60"/>
    </location>
</feature>
<feature type="domain" description="EamA" evidence="6">
    <location>
        <begin position="11"/>
        <end position="143"/>
    </location>
</feature>
<evidence type="ECO:0000256" key="4">
    <source>
        <dbReference type="ARBA" id="ARBA00023136"/>
    </source>
</evidence>
<dbReference type="EMBL" id="RKHR01000003">
    <property type="protein sequence ID" value="ROS05058.1"/>
    <property type="molecule type" value="Genomic_DNA"/>
</dbReference>
<proteinExistence type="predicted"/>
<comment type="caution">
    <text evidence="7">The sequence shown here is derived from an EMBL/GenBank/DDBJ whole genome shotgun (WGS) entry which is preliminary data.</text>
</comment>
<keyword evidence="3 5" id="KW-1133">Transmembrane helix</keyword>
<feature type="transmembrane region" description="Helical" evidence="5">
    <location>
        <begin position="265"/>
        <end position="282"/>
    </location>
</feature>
<evidence type="ECO:0000313" key="7">
    <source>
        <dbReference type="EMBL" id="ROS05058.1"/>
    </source>
</evidence>